<protein>
    <submittedName>
        <fullName evidence="1">Uncharacterized protein</fullName>
    </submittedName>
</protein>
<name>A0ABY6L3P6_9ARAC</name>
<evidence type="ECO:0000313" key="1">
    <source>
        <dbReference type="EMBL" id="UYV75764.1"/>
    </source>
</evidence>
<accession>A0ABY6L3P6</accession>
<gene>
    <name evidence="1" type="ORF">LAZ67_13001264</name>
</gene>
<keyword evidence="2" id="KW-1185">Reference proteome</keyword>
<organism evidence="1 2">
    <name type="scientific">Cordylochernes scorpioides</name>
    <dbReference type="NCBI Taxonomy" id="51811"/>
    <lineage>
        <taxon>Eukaryota</taxon>
        <taxon>Metazoa</taxon>
        <taxon>Ecdysozoa</taxon>
        <taxon>Arthropoda</taxon>
        <taxon>Chelicerata</taxon>
        <taxon>Arachnida</taxon>
        <taxon>Pseudoscorpiones</taxon>
        <taxon>Cheliferoidea</taxon>
        <taxon>Chernetidae</taxon>
        <taxon>Cordylochernes</taxon>
    </lineage>
</organism>
<reference evidence="1 2" key="1">
    <citation type="submission" date="2022-01" db="EMBL/GenBank/DDBJ databases">
        <title>A chromosomal length assembly of Cordylochernes scorpioides.</title>
        <authorList>
            <person name="Zeh D."/>
            <person name="Zeh J."/>
        </authorList>
    </citation>
    <scope>NUCLEOTIDE SEQUENCE [LARGE SCALE GENOMIC DNA]</scope>
    <source>
        <strain evidence="1">IN4F17</strain>
        <tissue evidence="1">Whole Body</tissue>
    </source>
</reference>
<evidence type="ECO:0000313" key="2">
    <source>
        <dbReference type="Proteomes" id="UP001235939"/>
    </source>
</evidence>
<dbReference type="EMBL" id="CP092875">
    <property type="protein sequence ID" value="UYV75764.1"/>
    <property type="molecule type" value="Genomic_DNA"/>
</dbReference>
<proteinExistence type="predicted"/>
<sequence>MTKCRRTRTTGYEDRTRLGTTVVSKKLLQRYQKCLDRNDLLRSTACAKKRRRRVCSKQTRDAVSRSGCFLPPKLMYFVEDSGRFYQLSVSCPVPAFIFCAEVGFMNGRSCDMVIDPGANVTLMRADAFQKRQPKPDEVRMKPILLQNATGEQAKYTIVHFYSILPYDTSKPINIGWSSLRRCAFSGHNADVASSARPAPSSIGTTVLHRLWVRRPVAGSPTNDTLAILASAKTRIYRYFLGVELRSVQEDPLLVWRRTLSRKCKLLSNLRSRTFHKSDFHGAKDPSDGEVEGKSH</sequence>
<dbReference type="Proteomes" id="UP001235939">
    <property type="component" value="Chromosome 13"/>
</dbReference>